<organism evidence="2 3">
    <name type="scientific">Colletotrichum godetiae</name>
    <dbReference type="NCBI Taxonomy" id="1209918"/>
    <lineage>
        <taxon>Eukaryota</taxon>
        <taxon>Fungi</taxon>
        <taxon>Dikarya</taxon>
        <taxon>Ascomycota</taxon>
        <taxon>Pezizomycotina</taxon>
        <taxon>Sordariomycetes</taxon>
        <taxon>Hypocreomycetidae</taxon>
        <taxon>Glomerellales</taxon>
        <taxon>Glomerellaceae</taxon>
        <taxon>Colletotrichum</taxon>
        <taxon>Colletotrichum acutatum species complex</taxon>
    </lineage>
</organism>
<accession>A0AAJ0AFM4</accession>
<dbReference type="RefSeq" id="XP_060427019.1">
    <property type="nucleotide sequence ID" value="XM_060575473.1"/>
</dbReference>
<dbReference type="EMBL" id="JAHMHR010000034">
    <property type="protein sequence ID" value="KAK1673016.1"/>
    <property type="molecule type" value="Genomic_DNA"/>
</dbReference>
<dbReference type="GeneID" id="85459999"/>
<feature type="compositionally biased region" description="Polar residues" evidence="1">
    <location>
        <begin position="200"/>
        <end position="224"/>
    </location>
</feature>
<keyword evidence="3" id="KW-1185">Reference proteome</keyword>
<name>A0AAJ0AFM4_9PEZI</name>
<dbReference type="AlphaFoldDB" id="A0AAJ0AFM4"/>
<sequence>MAKISKIRQKLSGAQPRFERGASPIQALLKGFYTRRANHTSRPLGLILFDEGFPTQVCLKTRGRQPTTAEANNGERSSLSLELGDNAGYLSSTRQAQRTDFISRHHIASKDEADNLPSTIAHRRGEFRITNALLHKLQDNHRQASFSSCAKAKPTHPPARRLHRKSQASSSQKTTRPRPSRTAATPNPPPNLSLHASVGQPANQPYRSRLFPTSGTPTNGIDLT</sequence>
<comment type="caution">
    <text evidence="2">The sequence shown here is derived from an EMBL/GenBank/DDBJ whole genome shotgun (WGS) entry which is preliminary data.</text>
</comment>
<dbReference type="Proteomes" id="UP001224890">
    <property type="component" value="Unassembled WGS sequence"/>
</dbReference>
<evidence type="ECO:0000313" key="3">
    <source>
        <dbReference type="Proteomes" id="UP001224890"/>
    </source>
</evidence>
<evidence type="ECO:0000313" key="2">
    <source>
        <dbReference type="EMBL" id="KAK1673016.1"/>
    </source>
</evidence>
<evidence type="ECO:0000256" key="1">
    <source>
        <dbReference type="SAM" id="MobiDB-lite"/>
    </source>
</evidence>
<protein>
    <submittedName>
        <fullName evidence="2">Uncharacterized protein</fullName>
    </submittedName>
</protein>
<reference evidence="2" key="1">
    <citation type="submission" date="2021-06" db="EMBL/GenBank/DDBJ databases">
        <title>Comparative genomics, transcriptomics and evolutionary studies reveal genomic signatures of adaptation to plant cell wall in hemibiotrophic fungi.</title>
        <authorList>
            <consortium name="DOE Joint Genome Institute"/>
            <person name="Baroncelli R."/>
            <person name="Diaz J.F."/>
            <person name="Benocci T."/>
            <person name="Peng M."/>
            <person name="Battaglia E."/>
            <person name="Haridas S."/>
            <person name="Andreopoulos W."/>
            <person name="Labutti K."/>
            <person name="Pangilinan J."/>
            <person name="Floch G.L."/>
            <person name="Makela M.R."/>
            <person name="Henrissat B."/>
            <person name="Grigoriev I.V."/>
            <person name="Crouch J.A."/>
            <person name="De Vries R.P."/>
            <person name="Sukno S.A."/>
            <person name="Thon M.R."/>
        </authorList>
    </citation>
    <scope>NUCLEOTIDE SEQUENCE</scope>
    <source>
        <strain evidence="2">CBS 193.32</strain>
    </source>
</reference>
<feature type="region of interest" description="Disordered" evidence="1">
    <location>
        <begin position="144"/>
        <end position="224"/>
    </location>
</feature>
<gene>
    <name evidence="2" type="ORF">BDP55DRAFT_671702</name>
</gene>
<proteinExistence type="predicted"/>